<dbReference type="AlphaFoldDB" id="B8FIR9"/>
<feature type="transmembrane region" description="Helical" evidence="1">
    <location>
        <begin position="42"/>
        <end position="59"/>
    </location>
</feature>
<dbReference type="eggNOG" id="ENOG5031DDF">
    <property type="taxonomic scope" value="Bacteria"/>
</dbReference>
<gene>
    <name evidence="2" type="ordered locus">Dalk_2617</name>
</gene>
<feature type="transmembrane region" description="Helical" evidence="1">
    <location>
        <begin position="82"/>
        <end position="101"/>
    </location>
</feature>
<accession>B8FIR9</accession>
<organism evidence="2 3">
    <name type="scientific">Desulfatibacillum aliphaticivorans</name>
    <dbReference type="NCBI Taxonomy" id="218208"/>
    <lineage>
        <taxon>Bacteria</taxon>
        <taxon>Pseudomonadati</taxon>
        <taxon>Thermodesulfobacteriota</taxon>
        <taxon>Desulfobacteria</taxon>
        <taxon>Desulfobacterales</taxon>
        <taxon>Desulfatibacillaceae</taxon>
        <taxon>Desulfatibacillum</taxon>
    </lineage>
</organism>
<proteinExistence type="predicted"/>
<protein>
    <submittedName>
        <fullName evidence="2">Uncharacterized protein</fullName>
    </submittedName>
</protein>
<name>B8FIR9_DESAL</name>
<keyword evidence="1" id="KW-1133">Transmembrane helix</keyword>
<dbReference type="KEGG" id="dal:Dalk_2617"/>
<keyword evidence="1" id="KW-0812">Transmembrane</keyword>
<dbReference type="HOGENOM" id="CLU_936032_0_0_7"/>
<evidence type="ECO:0000313" key="3">
    <source>
        <dbReference type="Proteomes" id="UP000000739"/>
    </source>
</evidence>
<evidence type="ECO:0000256" key="1">
    <source>
        <dbReference type="SAM" id="Phobius"/>
    </source>
</evidence>
<dbReference type="Proteomes" id="UP000000739">
    <property type="component" value="Chromosome"/>
</dbReference>
<dbReference type="RefSeq" id="WP_015947382.1">
    <property type="nucleotide sequence ID" value="NC_011768.1"/>
</dbReference>
<evidence type="ECO:0000313" key="2">
    <source>
        <dbReference type="EMBL" id="ACL04310.1"/>
    </source>
</evidence>
<keyword evidence="3" id="KW-1185">Reference proteome</keyword>
<sequence>MGTLMWIIVIGCAAWVYFDSTKNKIGKTSEEKTLTNAQPWMWALGTLGIWIIAFPLYLFKRKELVQKAQENPVDVPGKQKKVVFGLLGAALVVVLFSGLFGDSNLISMVKKGQLNDYPGVTIGHLINKSLDDAEWKEQEGEGGVGYVTATGVYEDKGEDILISLKFKVLEKTNMVQPIVVYLDGDAMPPYVLSQLFERMYSRHGPESRGGVSIPDANLVAQADLQNAQVCAYTYFSENPEGTLTMKSMEKEGLKLTEGVKVKIVNASPDEFKLRAYHEYGDKVFEVDADGNYSINPK</sequence>
<reference evidence="2 3" key="1">
    <citation type="journal article" date="2012" name="Environ. Microbiol.">
        <title>The genome sequence of Desulfatibacillum alkenivorans AK-01: a blueprint for anaerobic alkane oxidation.</title>
        <authorList>
            <person name="Callaghan A.V."/>
            <person name="Morris B.E."/>
            <person name="Pereira I.A."/>
            <person name="McInerney M.J."/>
            <person name="Austin R.N."/>
            <person name="Groves J.T."/>
            <person name="Kukor J.J."/>
            <person name="Suflita J.M."/>
            <person name="Young L.Y."/>
            <person name="Zylstra G.J."/>
            <person name="Wawrik B."/>
        </authorList>
    </citation>
    <scope>NUCLEOTIDE SEQUENCE [LARGE SCALE GENOMIC DNA]</scope>
    <source>
        <strain evidence="2 3">AK-01</strain>
    </source>
</reference>
<keyword evidence="1" id="KW-0472">Membrane</keyword>
<dbReference type="EMBL" id="CP001322">
    <property type="protein sequence ID" value="ACL04310.1"/>
    <property type="molecule type" value="Genomic_DNA"/>
</dbReference>